<proteinExistence type="predicted"/>
<dbReference type="InterPro" id="IPR010982">
    <property type="entry name" value="Lambda_DNA-bd_dom_sf"/>
</dbReference>
<comment type="caution">
    <text evidence="6">The sequence shown here is derived from an EMBL/GenBank/DDBJ whole genome shotgun (WGS) entry which is preliminary data.</text>
</comment>
<evidence type="ECO:0000259" key="4">
    <source>
        <dbReference type="PROSITE" id="PS50932"/>
    </source>
</evidence>
<evidence type="ECO:0000259" key="5">
    <source>
        <dbReference type="PROSITE" id="PS50943"/>
    </source>
</evidence>
<dbReference type="Pfam" id="PF00356">
    <property type="entry name" value="LacI"/>
    <property type="match status" value="1"/>
</dbReference>
<reference evidence="6 7" key="1">
    <citation type="submission" date="2016-08" db="EMBL/GenBank/DDBJ databases">
        <authorList>
            <person name="Seilhamer J.J."/>
        </authorList>
    </citation>
    <scope>NUCLEOTIDE SEQUENCE [LARGE SCALE GENOMIC DNA]</scope>
    <source>
        <strain evidence="6 7">KCTC 42603</strain>
    </source>
</reference>
<dbReference type="EMBL" id="MDHN01000029">
    <property type="protein sequence ID" value="OFC70284.1"/>
    <property type="molecule type" value="Genomic_DNA"/>
</dbReference>
<dbReference type="OrthoDB" id="5681588at2"/>
<dbReference type="GO" id="GO:0003700">
    <property type="term" value="F:DNA-binding transcription factor activity"/>
    <property type="evidence" value="ECO:0007669"/>
    <property type="project" value="TreeGrafter"/>
</dbReference>
<sequence>MPAKRPTLQDIADIVGVTKMTVSRYLRAPDSVAAATGEKIAAALESSGYIRNRVPAILSKSSSKTLGIIIPSLSNQVFADLVQGVETITAQHGYDTLIAHTGYSAEVEQDKIDMMLSYQVDGLILTESGHTARTLQMLKQAAIPVVETMEVPSSPVDMAVGLDHEQAGYDVVNRILASGKQHPVYLAARMDTRTVLRQQGYEKAMAEAGKTPVTVSTSEHSSFTLGSELLARALANYPKTDAVFCTNDDVAIGVMLYCQQNKLRIPDDLAVVGYNALNIGAAMTPPLTSVVTPRDKMGEQAASLIMTVLQGETPKETVITLPHSLTSGRTL</sequence>
<dbReference type="PROSITE" id="PS50932">
    <property type="entry name" value="HTH_LACI_2"/>
    <property type="match status" value="1"/>
</dbReference>
<dbReference type="AlphaFoldDB" id="A0A1E7ZA42"/>
<gene>
    <name evidence="6" type="ORF">BFC18_13980</name>
</gene>
<dbReference type="SUPFAM" id="SSF47413">
    <property type="entry name" value="lambda repressor-like DNA-binding domains"/>
    <property type="match status" value="1"/>
</dbReference>
<dbReference type="PROSITE" id="PS50943">
    <property type="entry name" value="HTH_CROC1"/>
    <property type="match status" value="1"/>
</dbReference>
<dbReference type="RefSeq" id="WP_070125927.1">
    <property type="nucleotide sequence ID" value="NZ_MDHN01000029.1"/>
</dbReference>
<dbReference type="SUPFAM" id="SSF53822">
    <property type="entry name" value="Periplasmic binding protein-like I"/>
    <property type="match status" value="1"/>
</dbReference>
<dbReference type="InterPro" id="IPR001761">
    <property type="entry name" value="Peripla_BP/Lac1_sug-bd_dom"/>
</dbReference>
<dbReference type="Gene3D" id="1.10.260.40">
    <property type="entry name" value="lambda repressor-like DNA-binding domains"/>
    <property type="match status" value="1"/>
</dbReference>
<dbReference type="Gene3D" id="3.40.50.2300">
    <property type="match status" value="2"/>
</dbReference>
<evidence type="ECO:0000313" key="6">
    <source>
        <dbReference type="EMBL" id="OFC70284.1"/>
    </source>
</evidence>
<evidence type="ECO:0000313" key="7">
    <source>
        <dbReference type="Proteomes" id="UP000175691"/>
    </source>
</evidence>
<dbReference type="GO" id="GO:0000976">
    <property type="term" value="F:transcription cis-regulatory region binding"/>
    <property type="evidence" value="ECO:0007669"/>
    <property type="project" value="TreeGrafter"/>
</dbReference>
<name>A0A1E7ZA42_9ALTE</name>
<evidence type="ECO:0000256" key="2">
    <source>
        <dbReference type="ARBA" id="ARBA00023125"/>
    </source>
</evidence>
<dbReference type="PANTHER" id="PTHR30146">
    <property type="entry name" value="LACI-RELATED TRANSCRIPTIONAL REPRESSOR"/>
    <property type="match status" value="1"/>
</dbReference>
<dbReference type="SMART" id="SM00354">
    <property type="entry name" value="HTH_LACI"/>
    <property type="match status" value="1"/>
</dbReference>
<keyword evidence="2" id="KW-0238">DNA-binding</keyword>
<dbReference type="CDD" id="cd01575">
    <property type="entry name" value="PBP1_GntR"/>
    <property type="match status" value="1"/>
</dbReference>
<feature type="domain" description="HTH cro/C1-type" evidence="5">
    <location>
        <begin position="7"/>
        <end position="50"/>
    </location>
</feature>
<dbReference type="InterPro" id="IPR001387">
    <property type="entry name" value="Cro/C1-type_HTH"/>
</dbReference>
<dbReference type="PROSITE" id="PS00356">
    <property type="entry name" value="HTH_LACI_1"/>
    <property type="match status" value="1"/>
</dbReference>
<evidence type="ECO:0000256" key="1">
    <source>
        <dbReference type="ARBA" id="ARBA00023015"/>
    </source>
</evidence>
<feature type="domain" description="HTH lacI-type" evidence="4">
    <location>
        <begin position="6"/>
        <end position="60"/>
    </location>
</feature>
<evidence type="ECO:0000256" key="3">
    <source>
        <dbReference type="ARBA" id="ARBA00023163"/>
    </source>
</evidence>
<dbReference type="CDD" id="cd01392">
    <property type="entry name" value="HTH_LacI"/>
    <property type="match status" value="1"/>
</dbReference>
<protein>
    <submittedName>
        <fullName evidence="6">Transcriptional regulator</fullName>
    </submittedName>
</protein>
<dbReference type="Proteomes" id="UP000175691">
    <property type="component" value="Unassembled WGS sequence"/>
</dbReference>
<dbReference type="Pfam" id="PF00532">
    <property type="entry name" value="Peripla_BP_1"/>
    <property type="match status" value="1"/>
</dbReference>
<keyword evidence="3" id="KW-0804">Transcription</keyword>
<accession>A0A1E7ZA42</accession>
<dbReference type="STRING" id="1656094.BFC18_13980"/>
<keyword evidence="7" id="KW-1185">Reference proteome</keyword>
<dbReference type="InterPro" id="IPR000843">
    <property type="entry name" value="HTH_LacI"/>
</dbReference>
<dbReference type="PANTHER" id="PTHR30146:SF2">
    <property type="entry name" value="HTH-TYPE TRANSCRIPTIONAL REGULATOR GNTR"/>
    <property type="match status" value="1"/>
</dbReference>
<dbReference type="InterPro" id="IPR028082">
    <property type="entry name" value="Peripla_BP_I"/>
</dbReference>
<organism evidence="6 7">
    <name type="scientific">Alteromonas confluentis</name>
    <dbReference type="NCBI Taxonomy" id="1656094"/>
    <lineage>
        <taxon>Bacteria</taxon>
        <taxon>Pseudomonadati</taxon>
        <taxon>Pseudomonadota</taxon>
        <taxon>Gammaproteobacteria</taxon>
        <taxon>Alteromonadales</taxon>
        <taxon>Alteromonadaceae</taxon>
        <taxon>Alteromonas/Salinimonas group</taxon>
        <taxon>Alteromonas</taxon>
    </lineage>
</organism>
<keyword evidence="1" id="KW-0805">Transcription regulation</keyword>